<protein>
    <submittedName>
        <fullName evidence="6">Peptidylprolyl isomerase</fullName>
    </submittedName>
</protein>
<keyword evidence="3 5" id="KW-0472">Membrane</keyword>
<evidence type="ECO:0000256" key="3">
    <source>
        <dbReference type="ARBA" id="ARBA00023136"/>
    </source>
</evidence>
<dbReference type="PANTHER" id="PTHR47529:SF1">
    <property type="entry name" value="PERIPLASMIC CHAPERONE PPID"/>
    <property type="match status" value="1"/>
</dbReference>
<dbReference type="Gene3D" id="1.10.4030.10">
    <property type="entry name" value="Porin chaperone SurA, peptide-binding domain"/>
    <property type="match status" value="1"/>
</dbReference>
<feature type="transmembrane region" description="Helical" evidence="5">
    <location>
        <begin position="12"/>
        <end position="31"/>
    </location>
</feature>
<evidence type="ECO:0000313" key="7">
    <source>
        <dbReference type="Proteomes" id="UP000326944"/>
    </source>
</evidence>
<dbReference type="EMBL" id="CP043617">
    <property type="protein sequence ID" value="QFR49506.1"/>
    <property type="molecule type" value="Genomic_DNA"/>
</dbReference>
<name>A0A5P8P1G5_9BACT</name>
<evidence type="ECO:0000313" key="6">
    <source>
        <dbReference type="EMBL" id="QFR49506.1"/>
    </source>
</evidence>
<evidence type="ECO:0000256" key="4">
    <source>
        <dbReference type="ARBA" id="ARBA00023186"/>
    </source>
</evidence>
<dbReference type="InterPro" id="IPR027304">
    <property type="entry name" value="Trigger_fact/SurA_dom_sf"/>
</dbReference>
<dbReference type="PANTHER" id="PTHR47529">
    <property type="entry name" value="PEPTIDYL-PROLYL CIS-TRANS ISOMERASE D"/>
    <property type="match status" value="1"/>
</dbReference>
<evidence type="ECO:0000256" key="5">
    <source>
        <dbReference type="SAM" id="Phobius"/>
    </source>
</evidence>
<dbReference type="SUPFAM" id="SSF109998">
    <property type="entry name" value="Triger factor/SurA peptide-binding domain-like"/>
    <property type="match status" value="1"/>
</dbReference>
<dbReference type="OrthoDB" id="9788030at2"/>
<sequence>MITWMQRHKKYLIITIWISTIAFVGAGFVGWGQYSYGDKAGAVAKVGEIEVSMGDLQKAYSRLYNQYNKMFQGNFDEEKAKSFGLQKQALQQLIDQSLILNLASDYDLSVNDEELLDEIKSQEFFFKDGVFSKEVYKTMLSRNNLTMKDYEKDVKKQLLIQKVLILLPVKTNENENKILSTILSIADKIDYKVLSDEQISIDTSDKMLKPYWEGMKQNFMNEVSYDINYIKHDANTSKKDALRTYIDFKKSKLSTEVKTTKTTISKTTNPFDADTLEKISNLTLAAPFMKPVEIDGIFYTVELVKVNQATPKSYEDAKEEVKSLYVQEQKRMKLQELANNSYATFKGTTTKFVTQADALELTKLHPDEAKDFLSKLFTKQEKRGFVDIGNGKIVLYNILEQKMLNKSQQSDTLAKLKSSMFSEGLINNLQSKYKTEIFIEGL</sequence>
<dbReference type="RefSeq" id="WP_152307450.1">
    <property type="nucleotide sequence ID" value="NZ_CP043617.1"/>
</dbReference>
<evidence type="ECO:0000256" key="2">
    <source>
        <dbReference type="ARBA" id="ARBA00022475"/>
    </source>
</evidence>
<keyword evidence="5" id="KW-0812">Transmembrane</keyword>
<keyword evidence="2" id="KW-1003">Cell membrane</keyword>
<dbReference type="KEGG" id="sulg:FJR48_07080"/>
<dbReference type="GO" id="GO:0016853">
    <property type="term" value="F:isomerase activity"/>
    <property type="evidence" value="ECO:0007669"/>
    <property type="project" value="UniProtKB-KW"/>
</dbReference>
<dbReference type="Pfam" id="PF13624">
    <property type="entry name" value="SurA_N_3"/>
    <property type="match status" value="1"/>
</dbReference>
<comment type="subcellular location">
    <subcellularLocation>
        <location evidence="1">Cell membrane</location>
    </subcellularLocation>
</comment>
<dbReference type="Proteomes" id="UP000326944">
    <property type="component" value="Chromosome"/>
</dbReference>
<evidence type="ECO:0000256" key="1">
    <source>
        <dbReference type="ARBA" id="ARBA00004236"/>
    </source>
</evidence>
<dbReference type="GO" id="GO:0005886">
    <property type="term" value="C:plasma membrane"/>
    <property type="evidence" value="ECO:0007669"/>
    <property type="project" value="UniProtKB-SubCell"/>
</dbReference>
<proteinExistence type="predicted"/>
<gene>
    <name evidence="6" type="ORF">FJR48_07080</name>
</gene>
<keyword evidence="5" id="KW-1133">Transmembrane helix</keyword>
<keyword evidence="6" id="KW-0413">Isomerase</keyword>
<accession>A0A5P8P1G5</accession>
<reference evidence="6 7" key="1">
    <citation type="submission" date="2019-09" db="EMBL/GenBank/DDBJ databases">
        <title>Sulfurimonas gotlandica sp. nov., a chemoautotrophic and psychrotolerant epsilonproteobacterium isolated from a pelagic redoxcline, and an emended description of the genus Sulfurimonas.</title>
        <authorList>
            <person name="Wang S."/>
            <person name="Jiang L."/>
            <person name="Shao S."/>
        </authorList>
    </citation>
    <scope>NUCLEOTIDE SEQUENCE [LARGE SCALE GENOMIC DNA]</scope>
    <source>
        <strain evidence="6 7">GYSZ_1</strain>
    </source>
</reference>
<keyword evidence="4" id="KW-0143">Chaperone</keyword>
<organism evidence="6 7">
    <name type="scientific">Sulfurimonas lithotrophica</name>
    <dbReference type="NCBI Taxonomy" id="2590022"/>
    <lineage>
        <taxon>Bacteria</taxon>
        <taxon>Pseudomonadati</taxon>
        <taxon>Campylobacterota</taxon>
        <taxon>Epsilonproteobacteria</taxon>
        <taxon>Campylobacterales</taxon>
        <taxon>Sulfurimonadaceae</taxon>
        <taxon>Sulfurimonas</taxon>
    </lineage>
</organism>
<keyword evidence="7" id="KW-1185">Reference proteome</keyword>
<dbReference type="AlphaFoldDB" id="A0A5P8P1G5"/>
<dbReference type="InterPro" id="IPR052029">
    <property type="entry name" value="PpiD_chaperone"/>
</dbReference>